<sequence length="245" mass="27820">MNDDKIMRLLISAFEVSPHETILLPNPTVAAVSDDNINLSTLGVPGQNGCRRKRVFMRGGMKPNPPHNANQFQVGPSSERIPRTPLSSWLPLPGTSVNPLPSPKSSFTGSRPVTTSDEAKVSSVPFSKVKKPAFRRHQLSRDCYHDVDLFGRSHDKNDFLQILLSKVLSRCRHFVSWRNFPSEGCSNFHRGQCFPAKRPSSTLSEKCLEQGLKRKHIILFRNKEILMQHTQEFKTINHYLNKHIK</sequence>
<proteinExistence type="predicted"/>
<dbReference type="Proteomes" id="UP000499080">
    <property type="component" value="Unassembled WGS sequence"/>
</dbReference>
<organism evidence="2 3">
    <name type="scientific">Araneus ventricosus</name>
    <name type="common">Orbweaver spider</name>
    <name type="synonym">Epeira ventricosa</name>
    <dbReference type="NCBI Taxonomy" id="182803"/>
    <lineage>
        <taxon>Eukaryota</taxon>
        <taxon>Metazoa</taxon>
        <taxon>Ecdysozoa</taxon>
        <taxon>Arthropoda</taxon>
        <taxon>Chelicerata</taxon>
        <taxon>Arachnida</taxon>
        <taxon>Araneae</taxon>
        <taxon>Araneomorphae</taxon>
        <taxon>Entelegynae</taxon>
        <taxon>Araneoidea</taxon>
        <taxon>Araneidae</taxon>
        <taxon>Araneus</taxon>
    </lineage>
</organism>
<name>A0A4Y2H8P6_ARAVE</name>
<evidence type="ECO:0000313" key="2">
    <source>
        <dbReference type="EMBL" id="GBM61138.1"/>
    </source>
</evidence>
<keyword evidence="3" id="KW-1185">Reference proteome</keyword>
<evidence type="ECO:0000256" key="1">
    <source>
        <dbReference type="SAM" id="MobiDB-lite"/>
    </source>
</evidence>
<comment type="caution">
    <text evidence="2">The sequence shown here is derived from an EMBL/GenBank/DDBJ whole genome shotgun (WGS) entry which is preliminary data.</text>
</comment>
<dbReference type="AlphaFoldDB" id="A0A4Y2H8P6"/>
<reference evidence="2 3" key="1">
    <citation type="journal article" date="2019" name="Sci. Rep.">
        <title>Orb-weaving spider Araneus ventricosus genome elucidates the spidroin gene catalogue.</title>
        <authorList>
            <person name="Kono N."/>
            <person name="Nakamura H."/>
            <person name="Ohtoshi R."/>
            <person name="Moran D.A.P."/>
            <person name="Shinohara A."/>
            <person name="Yoshida Y."/>
            <person name="Fujiwara M."/>
            <person name="Mori M."/>
            <person name="Tomita M."/>
            <person name="Arakawa K."/>
        </authorList>
    </citation>
    <scope>NUCLEOTIDE SEQUENCE [LARGE SCALE GENOMIC DNA]</scope>
</reference>
<evidence type="ECO:0000313" key="3">
    <source>
        <dbReference type="Proteomes" id="UP000499080"/>
    </source>
</evidence>
<feature type="region of interest" description="Disordered" evidence="1">
    <location>
        <begin position="60"/>
        <end position="80"/>
    </location>
</feature>
<dbReference type="EMBL" id="BGPR01001754">
    <property type="protein sequence ID" value="GBM61138.1"/>
    <property type="molecule type" value="Genomic_DNA"/>
</dbReference>
<feature type="compositionally biased region" description="Polar residues" evidence="1">
    <location>
        <begin position="67"/>
        <end position="76"/>
    </location>
</feature>
<protein>
    <submittedName>
        <fullName evidence="2">Uncharacterized protein</fullName>
    </submittedName>
</protein>
<accession>A0A4Y2H8P6</accession>
<gene>
    <name evidence="2" type="ORF">AVEN_26739_1</name>
</gene>